<keyword evidence="2" id="KW-1185">Reference proteome</keyword>
<organism evidence="1 2">
    <name type="scientific">Portunus trituberculatus</name>
    <name type="common">Swimming crab</name>
    <name type="synonym">Neptunus trituberculatus</name>
    <dbReference type="NCBI Taxonomy" id="210409"/>
    <lineage>
        <taxon>Eukaryota</taxon>
        <taxon>Metazoa</taxon>
        <taxon>Ecdysozoa</taxon>
        <taxon>Arthropoda</taxon>
        <taxon>Crustacea</taxon>
        <taxon>Multicrustacea</taxon>
        <taxon>Malacostraca</taxon>
        <taxon>Eumalacostraca</taxon>
        <taxon>Eucarida</taxon>
        <taxon>Decapoda</taxon>
        <taxon>Pleocyemata</taxon>
        <taxon>Brachyura</taxon>
        <taxon>Eubrachyura</taxon>
        <taxon>Portunoidea</taxon>
        <taxon>Portunidae</taxon>
        <taxon>Portuninae</taxon>
        <taxon>Portunus</taxon>
    </lineage>
</organism>
<gene>
    <name evidence="1" type="ORF">E2C01_062563</name>
</gene>
<evidence type="ECO:0000313" key="2">
    <source>
        <dbReference type="Proteomes" id="UP000324222"/>
    </source>
</evidence>
<protein>
    <submittedName>
        <fullName evidence="1">Uncharacterized protein</fullName>
    </submittedName>
</protein>
<dbReference type="EMBL" id="VSRR010027714">
    <property type="protein sequence ID" value="MPC68363.1"/>
    <property type="molecule type" value="Genomic_DNA"/>
</dbReference>
<proteinExistence type="predicted"/>
<comment type="caution">
    <text evidence="1">The sequence shown here is derived from an EMBL/GenBank/DDBJ whole genome shotgun (WGS) entry which is preliminary data.</text>
</comment>
<evidence type="ECO:0000313" key="1">
    <source>
        <dbReference type="EMBL" id="MPC68363.1"/>
    </source>
</evidence>
<name>A0A5B7HE11_PORTR</name>
<accession>A0A5B7HE11</accession>
<sequence length="42" mass="4467">MKEVRQGVCRGPAVFIPELKGDTKTVLSPSGVITRGGIAVLW</sequence>
<dbReference type="Proteomes" id="UP000324222">
    <property type="component" value="Unassembled WGS sequence"/>
</dbReference>
<dbReference type="AlphaFoldDB" id="A0A5B7HE11"/>
<reference evidence="1 2" key="1">
    <citation type="submission" date="2019-05" db="EMBL/GenBank/DDBJ databases">
        <title>Another draft genome of Portunus trituberculatus and its Hox gene families provides insights of decapod evolution.</title>
        <authorList>
            <person name="Jeong J.-H."/>
            <person name="Song I."/>
            <person name="Kim S."/>
            <person name="Choi T."/>
            <person name="Kim D."/>
            <person name="Ryu S."/>
            <person name="Kim W."/>
        </authorList>
    </citation>
    <scope>NUCLEOTIDE SEQUENCE [LARGE SCALE GENOMIC DNA]</scope>
    <source>
        <tissue evidence="1">Muscle</tissue>
    </source>
</reference>